<evidence type="ECO:0000313" key="6">
    <source>
        <dbReference type="Proteomes" id="UP000694251"/>
    </source>
</evidence>
<dbReference type="OrthoDB" id="205782at2759"/>
<dbReference type="InterPro" id="IPR052398">
    <property type="entry name" value="Ubiquitin_hydrolase_53/54"/>
</dbReference>
<dbReference type="PANTHER" id="PTHR22975">
    <property type="entry name" value="UBIQUITIN SPECIFIC PROTEINASE"/>
    <property type="match status" value="1"/>
</dbReference>
<dbReference type="GO" id="GO:0016579">
    <property type="term" value="P:protein deubiquitination"/>
    <property type="evidence" value="ECO:0007669"/>
    <property type="project" value="InterPro"/>
</dbReference>
<dbReference type="EMBL" id="JAEFBJ010000001">
    <property type="protein sequence ID" value="KAG7658491.1"/>
    <property type="molecule type" value="Genomic_DNA"/>
</dbReference>
<keyword evidence="3" id="KW-0812">Transmembrane</keyword>
<dbReference type="AlphaFoldDB" id="A0A8T2HDD3"/>
<evidence type="ECO:0000256" key="1">
    <source>
        <dbReference type="ARBA" id="ARBA00022786"/>
    </source>
</evidence>
<evidence type="ECO:0000313" key="5">
    <source>
        <dbReference type="EMBL" id="KAG7658491.1"/>
    </source>
</evidence>
<dbReference type="Proteomes" id="UP000694251">
    <property type="component" value="Chromosome 1"/>
</dbReference>
<keyword evidence="1" id="KW-0833">Ubl conjugation pathway</keyword>
<evidence type="ECO:0000259" key="4">
    <source>
        <dbReference type="Pfam" id="PF00443"/>
    </source>
</evidence>
<keyword evidence="3" id="KW-1133">Transmembrane helix</keyword>
<dbReference type="PANTHER" id="PTHR22975:SF9">
    <property type="entry name" value="ECHINUS SPLICE FORM 3"/>
    <property type="match status" value="1"/>
</dbReference>
<keyword evidence="6" id="KW-1185">Reference proteome</keyword>
<sequence length="317" mass="36557">MDLSNVQEVEKLKEIDPDLSLTQDDAEEPIGKLNATCVSALAMILKSIWNINVFASSREDESVFHEFLLNDLSLKHPLEANNIFDLFVYILENLPPWNPYFEVYELANKICNRCKMDLEYPGLFENLTFEKFVQIIRISLKMPCDKEGCGKRNYVQRMINKLPTVFTIALEWEHNETEGEIFDTTSVLATEIDVSVIYQYEGDSAFTKYRLVSMVCSDGDRYNCVAYEDNRWVRHVGSQKKVIGDWDGVLSIFRELHIRSEILFFENVSSYNCIHGYVFSFLMCVCVFSIPPSWIALLCRGNRCFPRMGSQASCVIS</sequence>
<keyword evidence="2 5" id="KW-0378">Hydrolase</keyword>
<dbReference type="InterPro" id="IPR001394">
    <property type="entry name" value="Peptidase_C19_UCH"/>
</dbReference>
<feature type="transmembrane region" description="Helical" evidence="3">
    <location>
        <begin position="277"/>
        <end position="299"/>
    </location>
</feature>
<gene>
    <name evidence="5" type="ORF">ISN44_As01g054620</name>
</gene>
<name>A0A8T2HDD3_ARASU</name>
<evidence type="ECO:0000256" key="2">
    <source>
        <dbReference type="ARBA" id="ARBA00022801"/>
    </source>
</evidence>
<feature type="domain" description="Peptidase C19 ubiquitin carboxyl-terminal hydrolase" evidence="4">
    <location>
        <begin position="56"/>
        <end position="235"/>
    </location>
</feature>
<organism evidence="5 6">
    <name type="scientific">Arabidopsis suecica</name>
    <name type="common">Swedish thale-cress</name>
    <name type="synonym">Cardaminopsis suecica</name>
    <dbReference type="NCBI Taxonomy" id="45249"/>
    <lineage>
        <taxon>Eukaryota</taxon>
        <taxon>Viridiplantae</taxon>
        <taxon>Streptophyta</taxon>
        <taxon>Embryophyta</taxon>
        <taxon>Tracheophyta</taxon>
        <taxon>Spermatophyta</taxon>
        <taxon>Magnoliopsida</taxon>
        <taxon>eudicotyledons</taxon>
        <taxon>Gunneridae</taxon>
        <taxon>Pentapetalae</taxon>
        <taxon>rosids</taxon>
        <taxon>malvids</taxon>
        <taxon>Brassicales</taxon>
        <taxon>Brassicaceae</taxon>
        <taxon>Camelineae</taxon>
        <taxon>Arabidopsis</taxon>
    </lineage>
</organism>
<reference evidence="5 6" key="1">
    <citation type="submission" date="2020-12" db="EMBL/GenBank/DDBJ databases">
        <title>Concerted genomic and epigenomic changes stabilize Arabidopsis allopolyploids.</title>
        <authorList>
            <person name="Chen Z."/>
        </authorList>
    </citation>
    <scope>NUCLEOTIDE SEQUENCE [LARGE SCALE GENOMIC DNA]</scope>
    <source>
        <strain evidence="5">As9502</strain>
        <tissue evidence="5">Leaf</tissue>
    </source>
</reference>
<dbReference type="Pfam" id="PF00443">
    <property type="entry name" value="UCH"/>
    <property type="match status" value="1"/>
</dbReference>
<proteinExistence type="predicted"/>
<protein>
    <submittedName>
        <fullName evidence="5">Peptidase C19 ubiquitin carboxyl-terminal hydrolase</fullName>
    </submittedName>
</protein>
<comment type="caution">
    <text evidence="5">The sequence shown here is derived from an EMBL/GenBank/DDBJ whole genome shotgun (WGS) entry which is preliminary data.</text>
</comment>
<dbReference type="GO" id="GO:0004843">
    <property type="term" value="F:cysteine-type deubiquitinase activity"/>
    <property type="evidence" value="ECO:0007669"/>
    <property type="project" value="InterPro"/>
</dbReference>
<evidence type="ECO:0000256" key="3">
    <source>
        <dbReference type="SAM" id="Phobius"/>
    </source>
</evidence>
<keyword evidence="3" id="KW-0472">Membrane</keyword>
<accession>A0A8T2HDD3</accession>